<dbReference type="Proteomes" id="UP001151133">
    <property type="component" value="Unassembled WGS sequence"/>
</dbReference>
<dbReference type="RefSeq" id="WP_264287139.1">
    <property type="nucleotide sequence ID" value="NZ_JAOZEV010000007.1"/>
</dbReference>
<proteinExistence type="predicted"/>
<evidence type="ECO:0000313" key="1">
    <source>
        <dbReference type="EMBL" id="MCV9932904.1"/>
    </source>
</evidence>
<keyword evidence="2" id="KW-1185">Reference proteome</keyword>
<accession>A0A9X2ZKU4</accession>
<dbReference type="EMBL" id="JAOZEV010000007">
    <property type="protein sequence ID" value="MCV9932904.1"/>
    <property type="molecule type" value="Genomic_DNA"/>
</dbReference>
<comment type="caution">
    <text evidence="1">The sequence shown here is derived from an EMBL/GenBank/DDBJ whole genome shotgun (WGS) entry which is preliminary data.</text>
</comment>
<organism evidence="1 2">
    <name type="scientific">Flavobacterium frigoritolerans</name>
    <dbReference type="NCBI Taxonomy" id="2987686"/>
    <lineage>
        <taxon>Bacteria</taxon>
        <taxon>Pseudomonadati</taxon>
        <taxon>Bacteroidota</taxon>
        <taxon>Flavobacteriia</taxon>
        <taxon>Flavobacteriales</taxon>
        <taxon>Flavobacteriaceae</taxon>
        <taxon>Flavobacterium</taxon>
    </lineage>
</organism>
<sequence length="102" mass="12049">MKTLQPLSDFFKAIEKDYRISVTHIGIYAALLKFRTDGGFINPIKVYSYEIMKIAMVSSPKTYYRCMHELSEYGYIKYVPTCNRNQRSTIYFHIKDIKDNCI</sequence>
<evidence type="ECO:0000313" key="2">
    <source>
        <dbReference type="Proteomes" id="UP001151133"/>
    </source>
</evidence>
<name>A0A9X2ZKU4_9FLAO</name>
<gene>
    <name evidence="1" type="ORF">OIU80_11470</name>
</gene>
<protein>
    <recommendedName>
        <fullName evidence="3">Helix-turn-helix domain-containing protein</fullName>
    </recommendedName>
</protein>
<dbReference type="AlphaFoldDB" id="A0A9X2ZKU4"/>
<evidence type="ECO:0008006" key="3">
    <source>
        <dbReference type="Google" id="ProtNLM"/>
    </source>
</evidence>
<reference evidence="1" key="1">
    <citation type="submission" date="2022-10" db="EMBL/GenBank/DDBJ databases">
        <title>Two novel species of Flavobacterium.</title>
        <authorList>
            <person name="Liu Q."/>
            <person name="Xin Y.-H."/>
        </authorList>
    </citation>
    <scope>NUCLEOTIDE SEQUENCE</scope>
    <source>
        <strain evidence="1">LS1R47</strain>
    </source>
</reference>